<protein>
    <recommendedName>
        <fullName evidence="3">Transposase</fullName>
    </recommendedName>
</protein>
<sequence length="82" mass="9252">MIRPSWTFRTDEERQAIARLEIAAEEHKVAEDRLWQAAQQARKLGIEANFVAEKALTSRATLYRELGKRFPASGVAAPEQLG</sequence>
<keyword evidence="2" id="KW-1185">Reference proteome</keyword>
<dbReference type="EMBL" id="BAAARV010000025">
    <property type="protein sequence ID" value="GAA2347444.1"/>
    <property type="molecule type" value="Genomic_DNA"/>
</dbReference>
<dbReference type="Proteomes" id="UP001501444">
    <property type="component" value="Unassembled WGS sequence"/>
</dbReference>
<comment type="caution">
    <text evidence="1">The sequence shown here is derived from an EMBL/GenBank/DDBJ whole genome shotgun (WGS) entry which is preliminary data.</text>
</comment>
<proteinExistence type="predicted"/>
<evidence type="ECO:0008006" key="3">
    <source>
        <dbReference type="Google" id="ProtNLM"/>
    </source>
</evidence>
<name>A0ABN3GA96_9ACTN</name>
<gene>
    <name evidence="1" type="ORF">GCM10010170_035070</name>
</gene>
<evidence type="ECO:0000313" key="1">
    <source>
        <dbReference type="EMBL" id="GAA2347444.1"/>
    </source>
</evidence>
<accession>A0ABN3GA96</accession>
<reference evidence="1 2" key="1">
    <citation type="journal article" date="2019" name="Int. J. Syst. Evol. Microbiol.">
        <title>The Global Catalogue of Microorganisms (GCM) 10K type strain sequencing project: providing services to taxonomists for standard genome sequencing and annotation.</title>
        <authorList>
            <consortium name="The Broad Institute Genomics Platform"/>
            <consortium name="The Broad Institute Genome Sequencing Center for Infectious Disease"/>
            <person name="Wu L."/>
            <person name="Ma J."/>
        </authorList>
    </citation>
    <scope>NUCLEOTIDE SEQUENCE [LARGE SCALE GENOMIC DNA]</scope>
    <source>
        <strain evidence="1 2">JCM 3272</strain>
    </source>
</reference>
<dbReference type="RefSeq" id="WP_344613457.1">
    <property type="nucleotide sequence ID" value="NZ_BAAARV010000025.1"/>
</dbReference>
<evidence type="ECO:0000313" key="2">
    <source>
        <dbReference type="Proteomes" id="UP001501444"/>
    </source>
</evidence>
<organism evidence="1 2">
    <name type="scientific">Dactylosporangium salmoneum</name>
    <dbReference type="NCBI Taxonomy" id="53361"/>
    <lineage>
        <taxon>Bacteria</taxon>
        <taxon>Bacillati</taxon>
        <taxon>Actinomycetota</taxon>
        <taxon>Actinomycetes</taxon>
        <taxon>Micromonosporales</taxon>
        <taxon>Micromonosporaceae</taxon>
        <taxon>Dactylosporangium</taxon>
    </lineage>
</organism>